<evidence type="ECO:0000313" key="3">
    <source>
        <dbReference type="Proteomes" id="UP000789396"/>
    </source>
</evidence>
<comment type="caution">
    <text evidence="2">The sequence shown here is derived from an EMBL/GenBank/DDBJ whole genome shotgun (WGS) entry which is preliminary data.</text>
</comment>
<protein>
    <submittedName>
        <fullName evidence="2">11207_t:CDS:1</fullName>
    </submittedName>
</protein>
<keyword evidence="3" id="KW-1185">Reference proteome</keyword>
<dbReference type="Proteomes" id="UP000789396">
    <property type="component" value="Unassembled WGS sequence"/>
</dbReference>
<feature type="non-terminal residue" evidence="2">
    <location>
        <position position="1"/>
    </location>
</feature>
<reference evidence="2" key="1">
    <citation type="submission" date="2021-06" db="EMBL/GenBank/DDBJ databases">
        <authorList>
            <person name="Kallberg Y."/>
            <person name="Tangrot J."/>
            <person name="Rosling A."/>
        </authorList>
    </citation>
    <scope>NUCLEOTIDE SEQUENCE</scope>
    <source>
        <strain evidence="2">IN212</strain>
    </source>
</reference>
<proteinExistence type="predicted"/>
<dbReference type="OrthoDB" id="2340634at2759"/>
<dbReference type="Pfam" id="PF07534">
    <property type="entry name" value="TLD"/>
    <property type="match status" value="1"/>
</dbReference>
<accession>A0A9N9AGD3</accession>
<dbReference type="InterPro" id="IPR006571">
    <property type="entry name" value="TLDc_dom"/>
</dbReference>
<evidence type="ECO:0000313" key="2">
    <source>
        <dbReference type="EMBL" id="CAG8527386.1"/>
    </source>
</evidence>
<sequence>LLIRGSETKDGFKAQKFHEKCDGKGPTLLLLKIHTGEILGGYNHQSWNQKKINIINLKTNKSFIFRLNENNPENSLIGKPARTILLFNLAKEPGLLFGQDLCLKKDFKDENNYCKKSVYNSKIRDTSEKFSVEDYEVFQIFEREEQAIN</sequence>
<organism evidence="2 3">
    <name type="scientific">Racocetra fulgida</name>
    <dbReference type="NCBI Taxonomy" id="60492"/>
    <lineage>
        <taxon>Eukaryota</taxon>
        <taxon>Fungi</taxon>
        <taxon>Fungi incertae sedis</taxon>
        <taxon>Mucoromycota</taxon>
        <taxon>Glomeromycotina</taxon>
        <taxon>Glomeromycetes</taxon>
        <taxon>Diversisporales</taxon>
        <taxon>Gigasporaceae</taxon>
        <taxon>Racocetra</taxon>
    </lineage>
</organism>
<dbReference type="AlphaFoldDB" id="A0A9N9AGD3"/>
<dbReference type="EMBL" id="CAJVPZ010003248">
    <property type="protein sequence ID" value="CAG8527386.1"/>
    <property type="molecule type" value="Genomic_DNA"/>
</dbReference>
<dbReference type="PROSITE" id="PS51886">
    <property type="entry name" value="TLDC"/>
    <property type="match status" value="1"/>
</dbReference>
<feature type="domain" description="TLDc" evidence="1">
    <location>
        <begin position="1"/>
        <end position="141"/>
    </location>
</feature>
<gene>
    <name evidence="2" type="ORF">RFULGI_LOCUS3635</name>
</gene>
<evidence type="ECO:0000259" key="1">
    <source>
        <dbReference type="PROSITE" id="PS51886"/>
    </source>
</evidence>
<name>A0A9N9AGD3_9GLOM</name>